<accession>A0A0V7ZHJ3</accession>
<keyword evidence="2" id="KW-1185">Reference proteome</keyword>
<dbReference type="AlphaFoldDB" id="A0A0V7ZHJ3"/>
<reference evidence="1 2" key="1">
    <citation type="journal article" date="2015" name="Genome Announc.">
        <title>Draft Genome of the Euendolithic (true boring) Cyanobacterium Mastigocoleus testarum strain BC008.</title>
        <authorList>
            <person name="Guida B.S."/>
            <person name="Garcia-Pichel F."/>
        </authorList>
    </citation>
    <scope>NUCLEOTIDE SEQUENCE [LARGE SCALE GENOMIC DNA]</scope>
    <source>
        <strain evidence="1 2">BC008</strain>
    </source>
</reference>
<evidence type="ECO:0000313" key="1">
    <source>
        <dbReference type="EMBL" id="KST63820.1"/>
    </source>
</evidence>
<organism evidence="1 2">
    <name type="scientific">Mastigocoleus testarum BC008</name>
    <dbReference type="NCBI Taxonomy" id="371196"/>
    <lineage>
        <taxon>Bacteria</taxon>
        <taxon>Bacillati</taxon>
        <taxon>Cyanobacteriota</taxon>
        <taxon>Cyanophyceae</taxon>
        <taxon>Nostocales</taxon>
        <taxon>Hapalosiphonaceae</taxon>
        <taxon>Mastigocoleus</taxon>
    </lineage>
</organism>
<gene>
    <name evidence="1" type="ORF">BC008_15300</name>
</gene>
<evidence type="ECO:0000313" key="2">
    <source>
        <dbReference type="Proteomes" id="UP000053372"/>
    </source>
</evidence>
<protein>
    <submittedName>
        <fullName evidence="1">Uncharacterized protein</fullName>
    </submittedName>
</protein>
<proteinExistence type="predicted"/>
<name>A0A0V7ZHJ3_9CYAN</name>
<sequence length="157" mass="17934">METMSQEFNKIEILSVESAQVEMLVGNAIAYCHRPTNEIFVDLDHFVEMMGVGFSPTFEKVKVYFVKPENGEFKGQTRRVIKAQEVTRILKIAEKQGDDVAKKFRNNLLSQGMKRIGIEDAILIDGYLIPRDKNGNLMSEFAIEIPPEVLDNFDFNN</sequence>
<comment type="caution">
    <text evidence="1">The sequence shown here is derived from an EMBL/GenBank/DDBJ whole genome shotgun (WGS) entry which is preliminary data.</text>
</comment>
<dbReference type="Proteomes" id="UP000053372">
    <property type="component" value="Unassembled WGS sequence"/>
</dbReference>
<dbReference type="EMBL" id="LMTZ01000131">
    <property type="protein sequence ID" value="KST63820.1"/>
    <property type="molecule type" value="Genomic_DNA"/>
</dbReference>